<accession>A0A0K2ZE81</accession>
<gene>
    <name evidence="3" type="ORF">XTPLMG728_0375</name>
</gene>
<keyword evidence="2" id="KW-0732">Signal</keyword>
<evidence type="ECO:0000313" key="4">
    <source>
        <dbReference type="Proteomes" id="UP000041247"/>
    </source>
</evidence>
<feature type="signal peptide" evidence="2">
    <location>
        <begin position="1"/>
        <end position="23"/>
    </location>
</feature>
<protein>
    <submittedName>
        <fullName evidence="3">Putative secreted protein</fullName>
    </submittedName>
</protein>
<organism evidence="3 4">
    <name type="scientific">Xanthomonas graminis pv. poae</name>
    <dbReference type="NCBI Taxonomy" id="227946"/>
    <lineage>
        <taxon>Bacteria</taxon>
        <taxon>Pseudomonadati</taxon>
        <taxon>Pseudomonadota</taxon>
        <taxon>Gammaproteobacteria</taxon>
        <taxon>Lysobacterales</taxon>
        <taxon>Lysobacteraceae</taxon>
        <taxon>Xanthomonas</taxon>
        <taxon>Xanthomonas translucens group</taxon>
        <taxon>Xanthomonas graminis</taxon>
    </lineage>
</organism>
<feature type="compositionally biased region" description="Low complexity" evidence="1">
    <location>
        <begin position="51"/>
        <end position="66"/>
    </location>
</feature>
<reference evidence="3 4" key="1">
    <citation type="submission" date="2015-07" db="EMBL/GenBank/DDBJ databases">
        <authorList>
            <person name="Noorani M."/>
        </authorList>
    </citation>
    <scope>NUCLEOTIDE SEQUENCE [LARGE SCALE GENOMIC DNA]</scope>
    <source>
        <strain evidence="3">LMG728</strain>
    </source>
</reference>
<dbReference type="EMBL" id="CXOK01000010">
    <property type="protein sequence ID" value="CTP83941.1"/>
    <property type="molecule type" value="Genomic_DNA"/>
</dbReference>
<evidence type="ECO:0000256" key="1">
    <source>
        <dbReference type="SAM" id="MobiDB-lite"/>
    </source>
</evidence>
<proteinExistence type="predicted"/>
<evidence type="ECO:0000313" key="3">
    <source>
        <dbReference type="EMBL" id="CTP83941.1"/>
    </source>
</evidence>
<feature type="chain" id="PRO_5005492281" evidence="2">
    <location>
        <begin position="24"/>
        <end position="137"/>
    </location>
</feature>
<name>A0A0K2ZE81_9XANT</name>
<evidence type="ECO:0000256" key="2">
    <source>
        <dbReference type="SAM" id="SignalP"/>
    </source>
</evidence>
<dbReference type="RefSeq" id="WP_053839839.1">
    <property type="nucleotide sequence ID" value="NZ_CP076250.1"/>
</dbReference>
<sequence>MRYRLYPRYFPALLVLLTGAATAQTLPIQAVAEIAPATAPHRGIDGPFGPSAPSALAATTPQTTTSGDALEDEAQRRLEAALDADGSLAHGAAITKQQALSGGLGYIVQNFERIDRLHSGRITLDDVKAYTRQQPPR</sequence>
<dbReference type="AlphaFoldDB" id="A0A0K2ZE81"/>
<feature type="region of interest" description="Disordered" evidence="1">
    <location>
        <begin position="41"/>
        <end position="69"/>
    </location>
</feature>
<dbReference type="Proteomes" id="UP000041247">
    <property type="component" value="Unassembled WGS sequence"/>
</dbReference>